<evidence type="ECO:0000256" key="1">
    <source>
        <dbReference type="ARBA" id="ARBA00001324"/>
    </source>
</evidence>
<dbReference type="Gene3D" id="2.70.98.10">
    <property type="match status" value="1"/>
</dbReference>
<accession>W6YT41</accession>
<comment type="subcellular location">
    <subcellularLocation>
        <location evidence="2">Secreted</location>
    </subcellularLocation>
</comment>
<dbReference type="InterPro" id="IPR051850">
    <property type="entry name" value="Polysacch_Lyase_4"/>
</dbReference>
<dbReference type="OrthoDB" id="2130367at2759"/>
<evidence type="ECO:0000256" key="5">
    <source>
        <dbReference type="ARBA" id="ARBA00022525"/>
    </source>
</evidence>
<feature type="domain" description="Rhamnogalacturonan lyase" evidence="13">
    <location>
        <begin position="353"/>
        <end position="429"/>
    </location>
</feature>
<evidence type="ECO:0000256" key="7">
    <source>
        <dbReference type="ARBA" id="ARBA00023180"/>
    </source>
</evidence>
<keyword evidence="9" id="KW-0119">Carbohydrate metabolism</keyword>
<evidence type="ECO:0000256" key="11">
    <source>
        <dbReference type="SAM" id="SignalP"/>
    </source>
</evidence>
<keyword evidence="7" id="KW-0325">Glycoprotein</keyword>
<keyword evidence="5" id="KW-0964">Secreted</keyword>
<evidence type="ECO:0000259" key="13">
    <source>
        <dbReference type="Pfam" id="PF14686"/>
    </source>
</evidence>
<dbReference type="GO" id="GO:0102210">
    <property type="term" value="F:rhamnogalacturonan endolyase activity"/>
    <property type="evidence" value="ECO:0007669"/>
    <property type="project" value="UniProtKB-EC"/>
</dbReference>
<dbReference type="PANTHER" id="PTHR32018:SF9">
    <property type="entry name" value="RHAMNOGALACTURONATE LYASE B"/>
    <property type="match status" value="1"/>
</dbReference>
<comment type="catalytic activity">
    <reaction evidence="1">
        <text>Endotype eliminative cleavage of L-alpha-rhamnopyranosyl-(1-&gt;4)-alpha-D-galactopyranosyluronic acid bonds of rhamnogalacturonan I domains in ramified hairy regions of pectin leaving L-rhamnopyranose at the reducing end and 4-deoxy-4,5-unsaturated D-galactopyranosyluronic acid at the non-reducing end.</text>
        <dbReference type="EC" id="4.2.2.23"/>
    </reaction>
</comment>
<evidence type="ECO:0000256" key="9">
    <source>
        <dbReference type="ARBA" id="ARBA00023277"/>
    </source>
</evidence>
<evidence type="ECO:0000256" key="2">
    <source>
        <dbReference type="ARBA" id="ARBA00004613"/>
    </source>
</evidence>
<dbReference type="Pfam" id="PF14683">
    <property type="entry name" value="CBM-like"/>
    <property type="match status" value="1"/>
</dbReference>
<dbReference type="GO" id="GO:0005576">
    <property type="term" value="C:extracellular region"/>
    <property type="evidence" value="ECO:0007669"/>
    <property type="project" value="UniProtKB-SubCell"/>
</dbReference>
<protein>
    <recommendedName>
        <fullName evidence="4">rhamnogalacturonan endolyase</fullName>
        <ecNumber evidence="4">4.2.2.23</ecNumber>
    </recommendedName>
</protein>
<dbReference type="RefSeq" id="XP_007690832.1">
    <property type="nucleotide sequence ID" value="XM_007692642.1"/>
</dbReference>
<gene>
    <name evidence="14" type="ORF">COCMIDRAFT_28756</name>
</gene>
<keyword evidence="15" id="KW-1185">Reference proteome</keyword>
<evidence type="ECO:0000313" key="14">
    <source>
        <dbReference type="EMBL" id="EUC42627.1"/>
    </source>
</evidence>
<dbReference type="HOGENOM" id="CLU_016624_0_0_1"/>
<dbReference type="Proteomes" id="UP000054032">
    <property type="component" value="Unassembled WGS sequence"/>
</dbReference>
<dbReference type="InterPro" id="IPR008979">
    <property type="entry name" value="Galactose-bd-like_sf"/>
</dbReference>
<dbReference type="CDD" id="cd10320">
    <property type="entry name" value="RGL4_N"/>
    <property type="match status" value="1"/>
</dbReference>
<dbReference type="Pfam" id="PF14686">
    <property type="entry name" value="fn3_3"/>
    <property type="match status" value="1"/>
</dbReference>
<dbReference type="AlphaFoldDB" id="W6YT41"/>
<keyword evidence="8 14" id="KW-0456">Lyase</keyword>
<evidence type="ECO:0000256" key="10">
    <source>
        <dbReference type="ARBA" id="ARBA00023326"/>
    </source>
</evidence>
<dbReference type="EC" id="4.2.2.23" evidence="4"/>
<dbReference type="SUPFAM" id="SSF49452">
    <property type="entry name" value="Starch-binding domain-like"/>
    <property type="match status" value="1"/>
</dbReference>
<sequence length="664" mass="73260">MRAISVTVTLLFCANTWAFLKASQNNQSLTIANDRLVASVSKSKGYINVLTLDGQNLLGTESGNTGVGPYLDCYCTPSGFWTPGRGKDVQYQLFNGTDSTGTPYGGISMGETYAPTGQRLEQYWFLKEGETGLHTFSRIVYHNETTPFLRNLQEFRTLFRPNHDPPLFTHFVTNDKFSAPRPDTNGQAVVQDATWQLANKDDPYVKGVGDYFTKYTFQDSWRNHLAHGMYADGRTTNGTTYGAWLVHNTVETYFGGPTHSDLVVDGIVYNYMVSNHHGAQTPNITNGFDRTFGPQYFHFNTGGTLDELRKDAEQYGQRPDWNAPFYDSIAAHVPNLLPSSHRGTFEATISLPAGAQNPIAILTTTGHNYQDNAANSTAYQYWTPIPSSGTISIPRVKPGSYRLTLSATSIFGDTTHDSISISASHTTTLNMTWTPESAGKELFRIGTPDKSSGEFRHGTSPSPTHPLLTEEYRLYWAAYDFITDFPSGVRFKVGGQDDESTALNYVHWAVFGGKGNSLRPVPVPDHVYDWSIVFELPKEEGQGGARGKKATFTVQLAAAKTAAGNTDVNSGEEEWADLPLSVRVNGVGVGVWVIPYYQSSSCAVRSAVSCYHLAHKFEFSGDLLKEEGENEIVLSLPYNATDSESAVLPEAVYVQYDAFRLEVE</sequence>
<dbReference type="eggNOG" id="ENOG502QQM5">
    <property type="taxonomic scope" value="Eukaryota"/>
</dbReference>
<dbReference type="GO" id="GO:0000272">
    <property type="term" value="P:polysaccharide catabolic process"/>
    <property type="evidence" value="ECO:0007669"/>
    <property type="project" value="UniProtKB-KW"/>
</dbReference>
<feature type="signal peptide" evidence="11">
    <location>
        <begin position="1"/>
        <end position="18"/>
    </location>
</feature>
<dbReference type="CDD" id="cd10316">
    <property type="entry name" value="RGL4_M"/>
    <property type="match status" value="1"/>
</dbReference>
<evidence type="ECO:0000256" key="8">
    <source>
        <dbReference type="ARBA" id="ARBA00023239"/>
    </source>
</evidence>
<evidence type="ECO:0000259" key="12">
    <source>
        <dbReference type="Pfam" id="PF14683"/>
    </source>
</evidence>
<dbReference type="SUPFAM" id="SSF74650">
    <property type="entry name" value="Galactose mutarotase-like"/>
    <property type="match status" value="1"/>
</dbReference>
<reference evidence="14 15" key="1">
    <citation type="journal article" date="2013" name="PLoS Genet.">
        <title>Comparative genome structure, secondary metabolite, and effector coding capacity across Cochliobolus pathogens.</title>
        <authorList>
            <person name="Condon B.J."/>
            <person name="Leng Y."/>
            <person name="Wu D."/>
            <person name="Bushley K.E."/>
            <person name="Ohm R.A."/>
            <person name="Otillar R."/>
            <person name="Martin J."/>
            <person name="Schackwitz W."/>
            <person name="Grimwood J."/>
            <person name="MohdZainudin N."/>
            <person name="Xue C."/>
            <person name="Wang R."/>
            <person name="Manning V.A."/>
            <person name="Dhillon B."/>
            <person name="Tu Z.J."/>
            <person name="Steffenson B.J."/>
            <person name="Salamov A."/>
            <person name="Sun H."/>
            <person name="Lowry S."/>
            <person name="LaButti K."/>
            <person name="Han J."/>
            <person name="Copeland A."/>
            <person name="Lindquist E."/>
            <person name="Barry K."/>
            <person name="Schmutz J."/>
            <person name="Baker S.E."/>
            <person name="Ciuffetti L.M."/>
            <person name="Grigoriev I.V."/>
            <person name="Zhong S."/>
            <person name="Turgeon B.G."/>
        </authorList>
    </citation>
    <scope>NUCLEOTIDE SEQUENCE [LARGE SCALE GENOMIC DNA]</scope>
    <source>
        <strain evidence="14 15">ATCC 44560</strain>
    </source>
</reference>
<dbReference type="InterPro" id="IPR011013">
    <property type="entry name" value="Gal_mutarotase_sf_dom"/>
</dbReference>
<feature type="chain" id="PRO_5004886726" description="rhamnogalacturonan endolyase" evidence="11">
    <location>
        <begin position="19"/>
        <end position="664"/>
    </location>
</feature>
<name>W6YT41_COCMI</name>
<dbReference type="InterPro" id="IPR014718">
    <property type="entry name" value="GH-type_carb-bd"/>
</dbReference>
<dbReference type="KEGG" id="bor:COCMIDRAFT_28756"/>
<dbReference type="EMBL" id="KI964054">
    <property type="protein sequence ID" value="EUC42627.1"/>
    <property type="molecule type" value="Genomic_DNA"/>
</dbReference>
<evidence type="ECO:0000256" key="6">
    <source>
        <dbReference type="ARBA" id="ARBA00022729"/>
    </source>
</evidence>
<dbReference type="InterPro" id="IPR029411">
    <property type="entry name" value="RG-lyase_III"/>
</dbReference>
<dbReference type="SUPFAM" id="SSF49785">
    <property type="entry name" value="Galactose-binding domain-like"/>
    <property type="match status" value="1"/>
</dbReference>
<dbReference type="PANTHER" id="PTHR32018">
    <property type="entry name" value="RHAMNOGALACTURONATE LYASE FAMILY PROTEIN"/>
    <property type="match status" value="1"/>
</dbReference>
<comment type="similarity">
    <text evidence="3">Belongs to the polysaccharide lyase 4 family.</text>
</comment>
<feature type="domain" description="Rhamnogalacturonan lyase" evidence="12">
    <location>
        <begin position="442"/>
        <end position="658"/>
    </location>
</feature>
<keyword evidence="6 11" id="KW-0732">Signal</keyword>
<dbReference type="InterPro" id="IPR029413">
    <property type="entry name" value="RG-lyase_II"/>
</dbReference>
<evidence type="ECO:0000313" key="15">
    <source>
        <dbReference type="Proteomes" id="UP000054032"/>
    </source>
</evidence>
<dbReference type="GeneID" id="19121369"/>
<dbReference type="Gene3D" id="2.60.40.1120">
    <property type="entry name" value="Carboxypeptidase-like, regulatory domain"/>
    <property type="match status" value="1"/>
</dbReference>
<dbReference type="STRING" id="930090.W6YT41"/>
<proteinExistence type="inferred from homology"/>
<evidence type="ECO:0000256" key="4">
    <source>
        <dbReference type="ARBA" id="ARBA00012437"/>
    </source>
</evidence>
<evidence type="ECO:0000256" key="3">
    <source>
        <dbReference type="ARBA" id="ARBA00010418"/>
    </source>
</evidence>
<dbReference type="InterPro" id="IPR013784">
    <property type="entry name" value="Carb-bd-like_fold"/>
</dbReference>
<organism evidence="14 15">
    <name type="scientific">Bipolaris oryzae ATCC 44560</name>
    <dbReference type="NCBI Taxonomy" id="930090"/>
    <lineage>
        <taxon>Eukaryota</taxon>
        <taxon>Fungi</taxon>
        <taxon>Dikarya</taxon>
        <taxon>Ascomycota</taxon>
        <taxon>Pezizomycotina</taxon>
        <taxon>Dothideomycetes</taxon>
        <taxon>Pleosporomycetidae</taxon>
        <taxon>Pleosporales</taxon>
        <taxon>Pleosporineae</taxon>
        <taxon>Pleosporaceae</taxon>
        <taxon>Bipolaris</taxon>
    </lineage>
</organism>
<dbReference type="GO" id="GO:0030246">
    <property type="term" value="F:carbohydrate binding"/>
    <property type="evidence" value="ECO:0007669"/>
    <property type="project" value="InterPro"/>
</dbReference>
<keyword evidence="10" id="KW-0624">Polysaccharide degradation</keyword>